<organism evidence="2 3">
    <name type="scientific">Folsomia candida</name>
    <name type="common">Springtail</name>
    <dbReference type="NCBI Taxonomy" id="158441"/>
    <lineage>
        <taxon>Eukaryota</taxon>
        <taxon>Metazoa</taxon>
        <taxon>Ecdysozoa</taxon>
        <taxon>Arthropoda</taxon>
        <taxon>Hexapoda</taxon>
        <taxon>Collembola</taxon>
        <taxon>Entomobryomorpha</taxon>
        <taxon>Isotomoidea</taxon>
        <taxon>Isotomidae</taxon>
        <taxon>Proisotominae</taxon>
        <taxon>Folsomia</taxon>
    </lineage>
</organism>
<sequence length="201" mass="21416">MKGLSFLIFLAGFISRGEGISCYQCLNFRGVTPDMTFPAFGYGPGCEADSLSTAFIAPCVVSDPEDPPLDACLNVEMVLDNNITIIARTCANLEQLGGAKCAVSDEFVRDGLWLALKLYERFFFENPVLPERAPAGIPMNLCSCKGDDCNGNCTCGGIGDPDPSTSPPPEASFAGKGVTKSEVLVFSAMIISLARMLYSNL</sequence>
<accession>A0A226DLN9</accession>
<dbReference type="Proteomes" id="UP000198287">
    <property type="component" value="Unassembled WGS sequence"/>
</dbReference>
<comment type="caution">
    <text evidence="2">The sequence shown here is derived from an EMBL/GenBank/DDBJ whole genome shotgun (WGS) entry which is preliminary data.</text>
</comment>
<keyword evidence="3" id="KW-1185">Reference proteome</keyword>
<name>A0A226DLN9_FOLCA</name>
<keyword evidence="1" id="KW-0732">Signal</keyword>
<gene>
    <name evidence="2" type="ORF">Fcan01_18987</name>
</gene>
<evidence type="ECO:0008006" key="4">
    <source>
        <dbReference type="Google" id="ProtNLM"/>
    </source>
</evidence>
<reference evidence="2 3" key="1">
    <citation type="submission" date="2015-12" db="EMBL/GenBank/DDBJ databases">
        <title>The genome of Folsomia candida.</title>
        <authorList>
            <person name="Faddeeva A."/>
            <person name="Derks M.F."/>
            <person name="Anvar Y."/>
            <person name="Smit S."/>
            <person name="Van Straalen N."/>
            <person name="Roelofs D."/>
        </authorList>
    </citation>
    <scope>NUCLEOTIDE SEQUENCE [LARGE SCALE GENOMIC DNA]</scope>
    <source>
        <strain evidence="2 3">VU population</strain>
        <tissue evidence="2">Whole body</tissue>
    </source>
</reference>
<dbReference type="EMBL" id="LNIX01000016">
    <property type="protein sequence ID" value="OXA46099.1"/>
    <property type="molecule type" value="Genomic_DNA"/>
</dbReference>
<evidence type="ECO:0000313" key="3">
    <source>
        <dbReference type="Proteomes" id="UP000198287"/>
    </source>
</evidence>
<evidence type="ECO:0000313" key="2">
    <source>
        <dbReference type="EMBL" id="OXA46099.1"/>
    </source>
</evidence>
<feature type="chain" id="PRO_5013234410" description="Protein sleepless" evidence="1">
    <location>
        <begin position="20"/>
        <end position="201"/>
    </location>
</feature>
<dbReference type="AlphaFoldDB" id="A0A226DLN9"/>
<feature type="signal peptide" evidence="1">
    <location>
        <begin position="1"/>
        <end position="19"/>
    </location>
</feature>
<evidence type="ECO:0000256" key="1">
    <source>
        <dbReference type="SAM" id="SignalP"/>
    </source>
</evidence>
<protein>
    <recommendedName>
        <fullName evidence="4">Protein sleepless</fullName>
    </recommendedName>
</protein>
<proteinExistence type="predicted"/>